<evidence type="ECO:0000313" key="2">
    <source>
        <dbReference type="Proteomes" id="UP000280668"/>
    </source>
</evidence>
<dbReference type="EMBL" id="RKHK01000001">
    <property type="protein sequence ID" value="ROR74418.1"/>
    <property type="molecule type" value="Genomic_DNA"/>
</dbReference>
<accession>A0A3N2BGR7</accession>
<sequence length="371" mass="40875">MTVDQLLAGPRGRRLALEFALWTEQRDALDGPCPVAIAVSHAAHRLDGAGRARAYTARGWMIGRRRGRALQVPEVTPDEVATQLDSLVQRTAGVDSPDIAAQLTVLDHAVANARYWQEPDGEDRLAAVPAVLVSLEHWAARLLPHAAWWSSGCDHATQHLVRWPPPDASSDGPGDPVARLATWRAEIDADESRARAEVPSDIHAPYSGQWWSMPPHGLCVTTRMLGALGPAGLWLVEDSFGHERAATVAVEVPEDLRVLEIRGSEDWAEICRRWPVEVTAHKRHDWYRATGRNGRWVVPDWTLLAREYDGVHLSVAGYLSTAGTAIDVDGEAASVIAGWDPDSTWWFTPRVRASGPALPWRLDDGHWHPST</sequence>
<protein>
    <submittedName>
        <fullName evidence="1">Uncharacterized protein</fullName>
    </submittedName>
</protein>
<reference evidence="1 2" key="1">
    <citation type="submission" date="2018-11" db="EMBL/GenBank/DDBJ databases">
        <title>Sequencing the genomes of 1000 actinobacteria strains.</title>
        <authorList>
            <person name="Klenk H.-P."/>
        </authorList>
    </citation>
    <scope>NUCLEOTIDE SEQUENCE [LARGE SCALE GENOMIC DNA]</scope>
    <source>
        <strain evidence="1 2">DSM 11294</strain>
    </source>
</reference>
<dbReference type="Proteomes" id="UP000280668">
    <property type="component" value="Unassembled WGS sequence"/>
</dbReference>
<name>A0A3N2BGR7_9MICO</name>
<proteinExistence type="predicted"/>
<comment type="caution">
    <text evidence="1">The sequence shown here is derived from an EMBL/GenBank/DDBJ whole genome shotgun (WGS) entry which is preliminary data.</text>
</comment>
<keyword evidence="2" id="KW-1185">Reference proteome</keyword>
<dbReference type="AlphaFoldDB" id="A0A3N2BGR7"/>
<gene>
    <name evidence="1" type="ORF">EDD31_2833</name>
</gene>
<evidence type="ECO:0000313" key="1">
    <source>
        <dbReference type="EMBL" id="ROR74418.1"/>
    </source>
</evidence>
<organism evidence="1 2">
    <name type="scientific">Bogoriella caseilytica</name>
    <dbReference type="NCBI Taxonomy" id="56055"/>
    <lineage>
        <taxon>Bacteria</taxon>
        <taxon>Bacillati</taxon>
        <taxon>Actinomycetota</taxon>
        <taxon>Actinomycetes</taxon>
        <taxon>Micrococcales</taxon>
        <taxon>Bogoriellaceae</taxon>
        <taxon>Bogoriella</taxon>
    </lineage>
</organism>